<feature type="domain" description="Retrotransposon gag" evidence="1">
    <location>
        <begin position="155"/>
        <end position="243"/>
    </location>
</feature>
<dbReference type="OrthoDB" id="696591at2759"/>
<dbReference type="InterPro" id="IPR021109">
    <property type="entry name" value="Peptidase_aspartic_dom_sf"/>
</dbReference>
<evidence type="ECO:0000259" key="1">
    <source>
        <dbReference type="Pfam" id="PF03732"/>
    </source>
</evidence>
<dbReference type="EMBL" id="KZ451885">
    <property type="protein sequence ID" value="PKA66677.1"/>
    <property type="molecule type" value="Genomic_DNA"/>
</dbReference>
<dbReference type="Gene3D" id="2.40.70.10">
    <property type="entry name" value="Acid Proteases"/>
    <property type="match status" value="1"/>
</dbReference>
<reference evidence="2 3" key="1">
    <citation type="journal article" date="2017" name="Nature">
        <title>The Apostasia genome and the evolution of orchids.</title>
        <authorList>
            <person name="Zhang G.Q."/>
            <person name="Liu K.W."/>
            <person name="Li Z."/>
            <person name="Lohaus R."/>
            <person name="Hsiao Y.Y."/>
            <person name="Niu S.C."/>
            <person name="Wang J.Y."/>
            <person name="Lin Y.C."/>
            <person name="Xu Q."/>
            <person name="Chen L.J."/>
            <person name="Yoshida K."/>
            <person name="Fujiwara S."/>
            <person name="Wang Z.W."/>
            <person name="Zhang Y.Q."/>
            <person name="Mitsuda N."/>
            <person name="Wang M."/>
            <person name="Liu G.H."/>
            <person name="Pecoraro L."/>
            <person name="Huang H.X."/>
            <person name="Xiao X.J."/>
            <person name="Lin M."/>
            <person name="Wu X.Y."/>
            <person name="Wu W.L."/>
            <person name="Chen Y.Y."/>
            <person name="Chang S.B."/>
            <person name="Sakamoto S."/>
            <person name="Ohme-Takagi M."/>
            <person name="Yagi M."/>
            <person name="Zeng S.J."/>
            <person name="Shen C.Y."/>
            <person name="Yeh C.M."/>
            <person name="Luo Y.B."/>
            <person name="Tsai W.C."/>
            <person name="Van de Peer Y."/>
            <person name="Liu Z.J."/>
        </authorList>
    </citation>
    <scope>NUCLEOTIDE SEQUENCE [LARGE SCALE GENOMIC DNA]</scope>
    <source>
        <strain evidence="3">cv. Shenzhen</strain>
        <tissue evidence="2">Stem</tissue>
    </source>
</reference>
<dbReference type="InterPro" id="IPR005162">
    <property type="entry name" value="Retrotrans_gag_dom"/>
</dbReference>
<evidence type="ECO:0000313" key="2">
    <source>
        <dbReference type="EMBL" id="PKA66677.1"/>
    </source>
</evidence>
<proteinExistence type="predicted"/>
<dbReference type="Pfam" id="PF08284">
    <property type="entry name" value="RVP_2"/>
    <property type="match status" value="1"/>
</dbReference>
<accession>A0A2I0BFU3</accession>
<dbReference type="Pfam" id="PF03732">
    <property type="entry name" value="Retrotrans_gag"/>
    <property type="match status" value="1"/>
</dbReference>
<dbReference type="CDD" id="cd00303">
    <property type="entry name" value="retropepsin_like"/>
    <property type="match status" value="1"/>
</dbReference>
<dbReference type="PANTHER" id="PTHR15503">
    <property type="entry name" value="LDOC1 RELATED"/>
    <property type="match status" value="1"/>
</dbReference>
<gene>
    <name evidence="2" type="ORF">AXF42_Ash003332</name>
</gene>
<dbReference type="Proteomes" id="UP000236161">
    <property type="component" value="Unassembled WGS sequence"/>
</dbReference>
<dbReference type="PANTHER" id="PTHR15503:SF22">
    <property type="entry name" value="TRANSPOSON TY3-I GAG POLYPROTEIN"/>
    <property type="match status" value="1"/>
</dbReference>
<dbReference type="InterPro" id="IPR032567">
    <property type="entry name" value="RTL1-rel"/>
</dbReference>
<sequence>MAPETRAMEIKQLEETFRYLVQNHESILTECSNHSRRSRQNASNITLTEAIQSLDNKYKEDLAEINGSTEERSQFRSINQARILGTPNHSPATSSGMRNSALQMFPIPQPSMETLLTLLPKIEFPKFSGDNVMGWTFRCGQFFEISLTPNEWKVKLASIYLDGIALEWHQNFVRINSTSIDWNVYKEAIKERFGETAYDDPTFELHTLKQTIGVQDYKNQFDALLTRLDLFEKYAISCYLGGLMEELLGLVRLMNPKSLREAFNLAKIQESNLTQQQKKYKSWSKLGIMNSSGSIENVLNKTAQIGGSNIQLKESPRSMLPNSTFDERRAKGLCFWCNEKYTQGHQCKRRQLYQISLSGEVAPLSEIEEPHIEEMIEEEVEPETETKVSLNAITGIPSFHTMIVVGTIKRRKICILIDSGSTHNFLDPSVLSVGAYAVESIPKQHVRLANGDKILLSEQIKNFHWQMQGITFTTNVLMMPLESYHMVLGIQWLSKLGMVNWDFKELKMSFLLNNKPVFLCGTRTPFLQLVNEKHMDKALRNSSTALYVCFYTSKINSEEKTLVLQNQIKILSGKQQDELNSLLEIYAEVLQNLKNYHHVGLLIIKLC</sequence>
<keyword evidence="3" id="KW-1185">Reference proteome</keyword>
<protein>
    <recommendedName>
        <fullName evidence="1">Retrotransposon gag domain-containing protein</fullName>
    </recommendedName>
</protein>
<dbReference type="SUPFAM" id="SSF50630">
    <property type="entry name" value="Acid proteases"/>
    <property type="match status" value="1"/>
</dbReference>
<evidence type="ECO:0000313" key="3">
    <source>
        <dbReference type="Proteomes" id="UP000236161"/>
    </source>
</evidence>
<dbReference type="AlphaFoldDB" id="A0A2I0BFU3"/>
<name>A0A2I0BFU3_9ASPA</name>
<organism evidence="2 3">
    <name type="scientific">Apostasia shenzhenica</name>
    <dbReference type="NCBI Taxonomy" id="1088818"/>
    <lineage>
        <taxon>Eukaryota</taxon>
        <taxon>Viridiplantae</taxon>
        <taxon>Streptophyta</taxon>
        <taxon>Embryophyta</taxon>
        <taxon>Tracheophyta</taxon>
        <taxon>Spermatophyta</taxon>
        <taxon>Magnoliopsida</taxon>
        <taxon>Liliopsida</taxon>
        <taxon>Asparagales</taxon>
        <taxon>Orchidaceae</taxon>
        <taxon>Apostasioideae</taxon>
        <taxon>Apostasia</taxon>
    </lineage>
</organism>